<reference evidence="1" key="1">
    <citation type="submission" date="2020-03" db="EMBL/GenBank/DDBJ databases">
        <title>Site-based positive gene gene selection in Geosmithia morbida across the United States reveals a broad range of putative effectors and factors for local host and environmental adapation.</title>
        <authorList>
            <person name="Onufrak A."/>
            <person name="Murdoch R.W."/>
            <person name="Gazis R."/>
            <person name="Huff M."/>
            <person name="Staton M."/>
            <person name="Klingeman W."/>
            <person name="Hadziabdic D."/>
        </authorList>
    </citation>
    <scope>NUCLEOTIDE SEQUENCE</scope>
    <source>
        <strain evidence="1">1262</strain>
    </source>
</reference>
<organism evidence="1 2">
    <name type="scientific">Geosmithia morbida</name>
    <dbReference type="NCBI Taxonomy" id="1094350"/>
    <lineage>
        <taxon>Eukaryota</taxon>
        <taxon>Fungi</taxon>
        <taxon>Dikarya</taxon>
        <taxon>Ascomycota</taxon>
        <taxon>Pezizomycotina</taxon>
        <taxon>Sordariomycetes</taxon>
        <taxon>Hypocreomycetidae</taxon>
        <taxon>Hypocreales</taxon>
        <taxon>Bionectriaceae</taxon>
        <taxon>Geosmithia</taxon>
    </lineage>
</organism>
<protein>
    <submittedName>
        <fullName evidence="1">Uncharacterized protein</fullName>
    </submittedName>
</protein>
<dbReference type="AlphaFoldDB" id="A0A9P4YP71"/>
<evidence type="ECO:0000313" key="2">
    <source>
        <dbReference type="Proteomes" id="UP000749293"/>
    </source>
</evidence>
<name>A0A9P4YP71_9HYPO</name>
<evidence type="ECO:0000313" key="1">
    <source>
        <dbReference type="EMBL" id="KAF4119259.1"/>
    </source>
</evidence>
<sequence length="233" mass="25883">MAARLGSMSTKLGILGWRDTRPLDAMGMPTEAHESFHNLIHAAIDREMIRMNVDESWHTQEAATHRAPSGVAKEGDYTGAAILAGGKLRRWPTLAIEVGRSQSLESLRTVMRLWFHESEHAVKIVILVKLYRNNRSILVEKYAEGPVAVQRPGATTTRFAQGDLAPILRQAITIREATGCPLEYKVSGAPLVLEFNLRFLRLPDLAAGEGDIIIDEQSLQRAAALTWAEYEDE</sequence>
<proteinExistence type="predicted"/>
<accession>A0A9P4YP71</accession>
<comment type="caution">
    <text evidence="1">The sequence shown here is derived from an EMBL/GenBank/DDBJ whole genome shotgun (WGS) entry which is preliminary data.</text>
</comment>
<dbReference type="EMBL" id="JAANYQ010000027">
    <property type="protein sequence ID" value="KAF4119259.1"/>
    <property type="molecule type" value="Genomic_DNA"/>
</dbReference>
<gene>
    <name evidence="1" type="ORF">GMORB2_4778</name>
</gene>
<dbReference type="Proteomes" id="UP000749293">
    <property type="component" value="Unassembled WGS sequence"/>
</dbReference>
<keyword evidence="2" id="KW-1185">Reference proteome</keyword>
<dbReference type="OrthoDB" id="76567at2759"/>
<dbReference type="GeneID" id="55971006"/>
<dbReference type="RefSeq" id="XP_035317911.1">
    <property type="nucleotide sequence ID" value="XM_035466752.1"/>
</dbReference>